<dbReference type="GO" id="GO:0098552">
    <property type="term" value="C:side of membrane"/>
    <property type="evidence" value="ECO:0007669"/>
    <property type="project" value="UniProtKB-KW"/>
</dbReference>
<evidence type="ECO:0000256" key="4">
    <source>
        <dbReference type="ARBA" id="ARBA00022475"/>
    </source>
</evidence>
<dbReference type="Proteomes" id="UP001634393">
    <property type="component" value="Unassembled WGS sequence"/>
</dbReference>
<dbReference type="PRINTS" id="PR00382">
    <property type="entry name" value="LIPIDTRNSFER"/>
</dbReference>
<proteinExistence type="inferred from homology"/>
<keyword evidence="10" id="KW-0449">Lipoprotein</keyword>
<evidence type="ECO:0000256" key="6">
    <source>
        <dbReference type="ARBA" id="ARBA00022729"/>
    </source>
</evidence>
<evidence type="ECO:0000313" key="15">
    <source>
        <dbReference type="EMBL" id="KAL3827978.1"/>
    </source>
</evidence>
<evidence type="ECO:0000256" key="12">
    <source>
        <dbReference type="SAM" id="Phobius"/>
    </source>
</evidence>
<evidence type="ECO:0000259" key="14">
    <source>
        <dbReference type="SMART" id="SM00499"/>
    </source>
</evidence>
<keyword evidence="8" id="KW-1015">Disulfide bond</keyword>
<evidence type="ECO:0000256" key="1">
    <source>
        <dbReference type="ARBA" id="ARBA00004609"/>
    </source>
</evidence>
<evidence type="ECO:0000256" key="13">
    <source>
        <dbReference type="SAM" id="SignalP"/>
    </source>
</evidence>
<keyword evidence="3" id="KW-0813">Transport</keyword>
<reference evidence="15 16" key="1">
    <citation type="submission" date="2024-12" db="EMBL/GenBank/DDBJ databases">
        <title>The unique morphological basis and parallel evolutionary history of personate flowers in Penstemon.</title>
        <authorList>
            <person name="Depatie T.H."/>
            <person name="Wessinger C.A."/>
        </authorList>
    </citation>
    <scope>NUCLEOTIDE SEQUENCE [LARGE SCALE GENOMIC DNA]</scope>
    <source>
        <strain evidence="15">WTNN_2</strain>
        <tissue evidence="15">Leaf</tissue>
    </source>
</reference>
<dbReference type="InterPro" id="IPR043325">
    <property type="entry name" value="LTSS"/>
</dbReference>
<keyword evidence="9" id="KW-0325">Glycoprotein</keyword>
<evidence type="ECO:0000256" key="9">
    <source>
        <dbReference type="ARBA" id="ARBA00023180"/>
    </source>
</evidence>
<evidence type="ECO:0000256" key="10">
    <source>
        <dbReference type="ARBA" id="ARBA00023288"/>
    </source>
</evidence>
<evidence type="ECO:0000256" key="5">
    <source>
        <dbReference type="ARBA" id="ARBA00022622"/>
    </source>
</evidence>
<comment type="similarity">
    <text evidence="2">Belongs to the plant LTP family.</text>
</comment>
<dbReference type="SUPFAM" id="SSF47699">
    <property type="entry name" value="Bifunctional inhibitor/lipid-transfer protein/seed storage 2S albumin"/>
    <property type="match status" value="1"/>
</dbReference>
<keyword evidence="4" id="KW-1003">Cell membrane</keyword>
<evidence type="ECO:0000313" key="16">
    <source>
        <dbReference type="Proteomes" id="UP001634393"/>
    </source>
</evidence>
<feature type="domain" description="Bifunctional inhibitor/plant lipid transfer protein/seed storage helical" evidence="14">
    <location>
        <begin position="29"/>
        <end position="109"/>
    </location>
</feature>
<dbReference type="PANTHER" id="PTHR33044">
    <property type="entry name" value="BIFUNCTIONAL INHIBITOR/LIPID-TRANSFER PROTEIN/SEED STORAGE 2S ALBUMIN SUPERFAMILY PROTEIN-RELATED"/>
    <property type="match status" value="1"/>
</dbReference>
<keyword evidence="6 13" id="KW-0732">Signal</keyword>
<feature type="chain" id="PRO_5044879932" description="Bifunctional inhibitor/plant lipid transfer protein/seed storage helical domain-containing protein" evidence="13">
    <location>
        <begin position="24"/>
        <end position="214"/>
    </location>
</feature>
<dbReference type="GO" id="GO:0008289">
    <property type="term" value="F:lipid binding"/>
    <property type="evidence" value="ECO:0007669"/>
    <property type="project" value="UniProtKB-KW"/>
</dbReference>
<dbReference type="GO" id="GO:0005886">
    <property type="term" value="C:plasma membrane"/>
    <property type="evidence" value="ECO:0007669"/>
    <property type="project" value="UniProtKB-SubCell"/>
</dbReference>
<keyword evidence="12" id="KW-1133">Transmembrane helix</keyword>
<comment type="caution">
    <text evidence="15">The sequence shown here is derived from an EMBL/GenBank/DDBJ whole genome shotgun (WGS) entry which is preliminary data.</text>
</comment>
<keyword evidence="12" id="KW-0472">Membrane</keyword>
<evidence type="ECO:0000256" key="2">
    <source>
        <dbReference type="ARBA" id="ARBA00009748"/>
    </source>
</evidence>
<evidence type="ECO:0000256" key="11">
    <source>
        <dbReference type="SAM" id="MobiDB-lite"/>
    </source>
</evidence>
<feature type="signal peptide" evidence="13">
    <location>
        <begin position="1"/>
        <end position="23"/>
    </location>
</feature>
<protein>
    <recommendedName>
        <fullName evidence="14">Bifunctional inhibitor/plant lipid transfer protein/seed storage helical domain-containing protein</fullName>
    </recommendedName>
</protein>
<keyword evidence="5" id="KW-0336">GPI-anchor</keyword>
<dbReference type="InterPro" id="IPR036312">
    <property type="entry name" value="Bifun_inhib/LTP/seed_sf"/>
</dbReference>
<keyword evidence="12" id="KW-0812">Transmembrane</keyword>
<dbReference type="EMBL" id="JBJXBP010000005">
    <property type="protein sequence ID" value="KAL3827978.1"/>
    <property type="molecule type" value="Genomic_DNA"/>
</dbReference>
<dbReference type="Gene3D" id="1.10.110.10">
    <property type="entry name" value="Plant lipid-transfer and hydrophobic proteins"/>
    <property type="match status" value="1"/>
</dbReference>
<keyword evidence="7" id="KW-0446">Lipid-binding</keyword>
<feature type="transmembrane region" description="Helical" evidence="12">
    <location>
        <begin position="189"/>
        <end position="210"/>
    </location>
</feature>
<dbReference type="SMART" id="SM00499">
    <property type="entry name" value="AAI"/>
    <property type="match status" value="1"/>
</dbReference>
<dbReference type="InterPro" id="IPR016140">
    <property type="entry name" value="Bifunc_inhib/LTP/seed_store"/>
</dbReference>
<accession>A0ABD3SU19</accession>
<dbReference type="AlphaFoldDB" id="A0ABD3SU19"/>
<feature type="region of interest" description="Disordered" evidence="11">
    <location>
        <begin position="133"/>
        <end position="178"/>
    </location>
</feature>
<name>A0ABD3SU19_9LAMI</name>
<dbReference type="CDD" id="cd00010">
    <property type="entry name" value="AAI_LTSS"/>
    <property type="match status" value="1"/>
</dbReference>
<keyword evidence="16" id="KW-1185">Reference proteome</keyword>
<dbReference type="Pfam" id="PF14368">
    <property type="entry name" value="LTP_2"/>
    <property type="match status" value="1"/>
</dbReference>
<comment type="subcellular location">
    <subcellularLocation>
        <location evidence="1">Cell membrane</location>
        <topology evidence="1">Lipid-anchor</topology>
        <topology evidence="1">GPI-anchor</topology>
    </subcellularLocation>
</comment>
<sequence>MDYSYLNILLATLLMFSISRTNAQISTPCTSSMISSFTPCLNYITRSSATGSSPTQDCCNSIKSLVDVSMDCTCLILTGSVPFSLPAFINRNLAISLPRMCKSSVPIQCKASGVPLPAPGPVLFGPTLAPVASAPEGHSPKASRESSAAAPPPADQILDLSPESPPELQLGPTADHGVRPVVQPNSDSFISPLTSLHSLFVILIGINLLFNSFR</sequence>
<evidence type="ECO:0000256" key="7">
    <source>
        <dbReference type="ARBA" id="ARBA00023121"/>
    </source>
</evidence>
<dbReference type="InterPro" id="IPR000528">
    <property type="entry name" value="Plant_nsLTP"/>
</dbReference>
<evidence type="ECO:0000256" key="3">
    <source>
        <dbReference type="ARBA" id="ARBA00022448"/>
    </source>
</evidence>
<evidence type="ECO:0000256" key="8">
    <source>
        <dbReference type="ARBA" id="ARBA00023157"/>
    </source>
</evidence>
<organism evidence="15 16">
    <name type="scientific">Penstemon smallii</name>
    <dbReference type="NCBI Taxonomy" id="265156"/>
    <lineage>
        <taxon>Eukaryota</taxon>
        <taxon>Viridiplantae</taxon>
        <taxon>Streptophyta</taxon>
        <taxon>Embryophyta</taxon>
        <taxon>Tracheophyta</taxon>
        <taxon>Spermatophyta</taxon>
        <taxon>Magnoliopsida</taxon>
        <taxon>eudicotyledons</taxon>
        <taxon>Gunneridae</taxon>
        <taxon>Pentapetalae</taxon>
        <taxon>asterids</taxon>
        <taxon>lamiids</taxon>
        <taxon>Lamiales</taxon>
        <taxon>Plantaginaceae</taxon>
        <taxon>Cheloneae</taxon>
        <taxon>Penstemon</taxon>
    </lineage>
</organism>
<gene>
    <name evidence="15" type="ORF">ACJIZ3_016780</name>
</gene>